<organism evidence="10 11">
    <name type="scientific">Ohtaekwangia koreensis</name>
    <dbReference type="NCBI Taxonomy" id="688867"/>
    <lineage>
        <taxon>Bacteria</taxon>
        <taxon>Pseudomonadati</taxon>
        <taxon>Bacteroidota</taxon>
        <taxon>Cytophagia</taxon>
        <taxon>Cytophagales</taxon>
        <taxon>Fulvivirgaceae</taxon>
        <taxon>Ohtaekwangia</taxon>
    </lineage>
</organism>
<keyword evidence="6" id="KW-1133">Transmembrane helix</keyword>
<evidence type="ECO:0000256" key="5">
    <source>
        <dbReference type="RuleBase" id="RU003679"/>
    </source>
</evidence>
<sequence length="637" mass="72270">MFLQFDAYSTRPNLLIMTTNYTSRFFRLYVSLLIFFFISHTGWTQTSKHTFALGDSTFLLDGKPFLMISGELHYPRIPKEAWRQRMQMAKAMGLNTIGTYVFWNVHEPEKGKYDFSGNNDIAAFVKTAQEEGLWVVLRPSPYVCAEWEFGGYPYWLQNEEGLIVRSLEPKFITAYRNYIQEVARQLVPLQINHGGNILMVQVENEYGFYSNDKAYLEENKRLFIEAGFDGLLYTCDPAPKVKDGHIPGLLPAVNGLDNPREVKSLVRQYHQGKGPFYIAEWYPAWFDWWGTPHHTVPAKDHAPKLDAVLGAGISINMYMFHGGTTRGFMNGANYNDQNPYEPQISSYDYDAPLDEAGNATEKFRQFRSVIKKHLPVGHVLPNIPPAKKAVALPLINFSRQISLMNILPEPVASAHPLTFEDLNQAYGFVLYRTTLKNSQGSGILKINELRDYGLIFINGKRVGVLDRRLRQDSLSVVIPAGEVTLDILVENLGRINFGPYLLKNKKGITSTVTFNNTELPNWQMYSLPFSDLTLLSKKENKKAAAAESPVIKSGTFSLSAVHDTYLDMRTWGKGIVWINGHNLGRYWSIGPQQTIYVPAEWLKTGQNEIVVLELLETSQKSLKTLSKPILNSIPSLK</sequence>
<dbReference type="Pfam" id="PF21467">
    <property type="entry name" value="BetaGal_gal-bd"/>
    <property type="match status" value="1"/>
</dbReference>
<keyword evidence="2" id="KW-0378">Hydrolase</keyword>
<dbReference type="SUPFAM" id="SSF49785">
    <property type="entry name" value="Galactose-binding domain-like"/>
    <property type="match status" value="1"/>
</dbReference>
<dbReference type="Proteomes" id="UP000190961">
    <property type="component" value="Unassembled WGS sequence"/>
</dbReference>
<dbReference type="InterPro" id="IPR031330">
    <property type="entry name" value="Gly_Hdrlase_35_cat"/>
</dbReference>
<evidence type="ECO:0000313" key="10">
    <source>
        <dbReference type="EMBL" id="SKC64904.1"/>
    </source>
</evidence>
<evidence type="ECO:0000256" key="1">
    <source>
        <dbReference type="ARBA" id="ARBA00009809"/>
    </source>
</evidence>
<feature type="domain" description="Beta-galactosidase galactose-binding" evidence="9">
    <location>
        <begin position="553"/>
        <end position="607"/>
    </location>
</feature>
<evidence type="ECO:0000313" key="11">
    <source>
        <dbReference type="Proteomes" id="UP000190961"/>
    </source>
</evidence>
<name>A0A1T5KMC8_9BACT</name>
<dbReference type="InterPro" id="IPR026283">
    <property type="entry name" value="B-gal_1-like"/>
</dbReference>
<dbReference type="Pfam" id="PF01301">
    <property type="entry name" value="Glyco_hydro_35"/>
    <property type="match status" value="1"/>
</dbReference>
<evidence type="ECO:0000256" key="3">
    <source>
        <dbReference type="ARBA" id="ARBA00023295"/>
    </source>
</evidence>
<comment type="similarity">
    <text evidence="1 5">Belongs to the glycosyl hydrolase 35 family.</text>
</comment>
<accession>A0A1T5KMC8</accession>
<evidence type="ECO:0000256" key="2">
    <source>
        <dbReference type="ARBA" id="ARBA00022801"/>
    </source>
</evidence>
<dbReference type="FunFam" id="2.60.120.260:FF:000049">
    <property type="entry name" value="Beta-galactosidase"/>
    <property type="match status" value="1"/>
</dbReference>
<dbReference type="AlphaFoldDB" id="A0A1T5KMC8"/>
<dbReference type="InterPro" id="IPR001944">
    <property type="entry name" value="Glycoside_Hdrlase_35"/>
</dbReference>
<keyword evidence="11" id="KW-1185">Reference proteome</keyword>
<evidence type="ECO:0000256" key="4">
    <source>
        <dbReference type="PIRSR" id="PIRSR006336-1"/>
    </source>
</evidence>
<reference evidence="10 11" key="1">
    <citation type="submission" date="2017-02" db="EMBL/GenBank/DDBJ databases">
        <authorList>
            <person name="Peterson S.W."/>
        </authorList>
    </citation>
    <scope>NUCLEOTIDE SEQUENCE [LARGE SCALE GENOMIC DNA]</scope>
    <source>
        <strain evidence="10 11">DSM 25262</strain>
    </source>
</reference>
<dbReference type="InterPro" id="IPR048912">
    <property type="entry name" value="BetaGal1-like_ABD1"/>
</dbReference>
<dbReference type="Gene3D" id="3.20.20.80">
    <property type="entry name" value="Glycosidases"/>
    <property type="match status" value="1"/>
</dbReference>
<dbReference type="PRINTS" id="PR00742">
    <property type="entry name" value="GLHYDRLASE35"/>
</dbReference>
<dbReference type="Gene3D" id="2.60.120.260">
    <property type="entry name" value="Galactose-binding domain-like"/>
    <property type="match status" value="2"/>
</dbReference>
<evidence type="ECO:0000256" key="6">
    <source>
        <dbReference type="SAM" id="Phobius"/>
    </source>
</evidence>
<feature type="active site" description="Nucleophile" evidence="4">
    <location>
        <position position="280"/>
    </location>
</feature>
<dbReference type="InterPro" id="IPR017853">
    <property type="entry name" value="GH"/>
</dbReference>
<evidence type="ECO:0000259" key="8">
    <source>
        <dbReference type="Pfam" id="PF21317"/>
    </source>
</evidence>
<gene>
    <name evidence="10" type="ORF">SAMN05660236_2370</name>
</gene>
<dbReference type="PIRSF" id="PIRSF006336">
    <property type="entry name" value="B-gal"/>
    <property type="match status" value="1"/>
</dbReference>
<keyword evidence="3" id="KW-0326">Glycosidase</keyword>
<dbReference type="InterPro" id="IPR048913">
    <property type="entry name" value="BetaGal_gal-bd"/>
</dbReference>
<feature type="domain" description="Glycoside hydrolase 35 catalytic" evidence="7">
    <location>
        <begin position="57"/>
        <end position="372"/>
    </location>
</feature>
<evidence type="ECO:0000259" key="7">
    <source>
        <dbReference type="Pfam" id="PF01301"/>
    </source>
</evidence>
<dbReference type="GO" id="GO:0004565">
    <property type="term" value="F:beta-galactosidase activity"/>
    <property type="evidence" value="ECO:0007669"/>
    <property type="project" value="InterPro"/>
</dbReference>
<dbReference type="SUPFAM" id="SSF51445">
    <property type="entry name" value="(Trans)glycosidases"/>
    <property type="match status" value="1"/>
</dbReference>
<keyword evidence="6" id="KW-0472">Membrane</keyword>
<feature type="active site" description="Proton donor" evidence="4">
    <location>
        <position position="205"/>
    </location>
</feature>
<keyword evidence="6" id="KW-0812">Transmembrane</keyword>
<feature type="transmembrane region" description="Helical" evidence="6">
    <location>
        <begin position="25"/>
        <end position="43"/>
    </location>
</feature>
<dbReference type="EMBL" id="FUZU01000001">
    <property type="protein sequence ID" value="SKC64904.1"/>
    <property type="molecule type" value="Genomic_DNA"/>
</dbReference>
<dbReference type="InterPro" id="IPR008979">
    <property type="entry name" value="Galactose-bd-like_sf"/>
</dbReference>
<dbReference type="Pfam" id="PF21317">
    <property type="entry name" value="BetaGal_ABD_1"/>
    <property type="match status" value="1"/>
</dbReference>
<dbReference type="STRING" id="688867.SAMN05660236_2370"/>
<evidence type="ECO:0000259" key="9">
    <source>
        <dbReference type="Pfam" id="PF21467"/>
    </source>
</evidence>
<protein>
    <submittedName>
        <fullName evidence="10">Beta-galactosidase</fullName>
    </submittedName>
</protein>
<feature type="domain" description="Beta-galactosidase 1-like first all-beta" evidence="8">
    <location>
        <begin position="416"/>
        <end position="527"/>
    </location>
</feature>
<proteinExistence type="inferred from homology"/>
<dbReference type="GO" id="GO:0005975">
    <property type="term" value="P:carbohydrate metabolic process"/>
    <property type="evidence" value="ECO:0007669"/>
    <property type="project" value="InterPro"/>
</dbReference>
<dbReference type="PANTHER" id="PTHR23421">
    <property type="entry name" value="BETA-GALACTOSIDASE RELATED"/>
    <property type="match status" value="1"/>
</dbReference>